<dbReference type="NCBIfam" id="TIGR02667">
    <property type="entry name" value="moaB_proteo"/>
    <property type="match status" value="1"/>
</dbReference>
<dbReference type="PANTHER" id="PTHR43232">
    <property type="entry name" value="MOLYBDENUM COFACTOR BIOSYNTHESIS PROTEIN B"/>
    <property type="match status" value="1"/>
</dbReference>
<reference evidence="5 6" key="1">
    <citation type="submission" date="2020-08" db="EMBL/GenBank/DDBJ databases">
        <title>Genomic Encyclopedia of Type Strains, Phase III (KMG-III): the genomes of soil and plant-associated and newly described type strains.</title>
        <authorList>
            <person name="Whitman W."/>
        </authorList>
    </citation>
    <scope>NUCLEOTIDE SEQUENCE [LARGE SCALE GENOMIC DNA]</scope>
    <source>
        <strain evidence="5 6">CECT 7282</strain>
    </source>
</reference>
<dbReference type="Pfam" id="PF00994">
    <property type="entry name" value="MoCF_biosynth"/>
    <property type="match status" value="1"/>
</dbReference>
<comment type="similarity">
    <text evidence="2">Belongs to the MoaB/Mog family.</text>
</comment>
<dbReference type="PIRSF" id="PIRSF006443">
    <property type="entry name" value="MoaB"/>
    <property type="match status" value="1"/>
</dbReference>
<comment type="pathway">
    <text evidence="2">Cofactor biosynthesis; molybdopterin biosynthesis.</text>
</comment>
<name>A0A839V3V6_9GAMM</name>
<dbReference type="Proteomes" id="UP000547614">
    <property type="component" value="Unassembled WGS sequence"/>
</dbReference>
<dbReference type="InterPro" id="IPR001453">
    <property type="entry name" value="MoaB/Mog_dom"/>
</dbReference>
<protein>
    <recommendedName>
        <fullName evidence="1 2">Molybdenum cofactor biosynthesis protein B</fullName>
    </recommendedName>
</protein>
<evidence type="ECO:0000313" key="5">
    <source>
        <dbReference type="EMBL" id="MBB3190383.1"/>
    </source>
</evidence>
<dbReference type="CDD" id="cd00886">
    <property type="entry name" value="MogA_MoaB"/>
    <property type="match status" value="1"/>
</dbReference>
<dbReference type="SUPFAM" id="SSF53218">
    <property type="entry name" value="Molybdenum cofactor biosynthesis proteins"/>
    <property type="match status" value="1"/>
</dbReference>
<dbReference type="RefSeq" id="WP_183325118.1">
    <property type="nucleotide sequence ID" value="NZ_JACHXP010000006.1"/>
</dbReference>
<dbReference type="InterPro" id="IPR036425">
    <property type="entry name" value="MoaB/Mog-like_dom_sf"/>
</dbReference>
<evidence type="ECO:0000256" key="2">
    <source>
        <dbReference type="PIRNR" id="PIRNR006443"/>
    </source>
</evidence>
<evidence type="ECO:0000256" key="1">
    <source>
        <dbReference type="ARBA" id="ARBA00015262"/>
    </source>
</evidence>
<dbReference type="Gene3D" id="3.40.980.10">
    <property type="entry name" value="MoaB/Mog-like domain"/>
    <property type="match status" value="1"/>
</dbReference>
<dbReference type="PANTHER" id="PTHR43232:SF2">
    <property type="entry name" value="MOLYBDENUM COFACTOR BIOSYNTHESIS PROTEIN B"/>
    <property type="match status" value="1"/>
</dbReference>
<feature type="domain" description="MoaB/Mog" evidence="4">
    <location>
        <begin position="16"/>
        <end position="160"/>
    </location>
</feature>
<dbReference type="SMART" id="SM00852">
    <property type="entry name" value="MoCF_biosynth"/>
    <property type="match status" value="1"/>
</dbReference>
<organism evidence="5 6">
    <name type="scientific">Halomonas cerina</name>
    <dbReference type="NCBI Taxonomy" id="447424"/>
    <lineage>
        <taxon>Bacteria</taxon>
        <taxon>Pseudomonadati</taxon>
        <taxon>Pseudomonadota</taxon>
        <taxon>Gammaproteobacteria</taxon>
        <taxon>Oceanospirillales</taxon>
        <taxon>Halomonadaceae</taxon>
        <taxon>Halomonas</taxon>
    </lineage>
</organism>
<accession>A0A839V3V6</accession>
<evidence type="ECO:0000313" key="6">
    <source>
        <dbReference type="Proteomes" id="UP000547614"/>
    </source>
</evidence>
<keyword evidence="6" id="KW-1185">Reference proteome</keyword>
<dbReference type="AlphaFoldDB" id="A0A839V3V6"/>
<comment type="caution">
    <text evidence="5">The sequence shown here is derived from an EMBL/GenBank/DDBJ whole genome shotgun (WGS) entry which is preliminary data.</text>
</comment>
<sequence length="198" mass="21094">MSHVPADAPFVPLGIAVLTVSDTRGLNEDGSGDLLGERLAAAGHALRERQVVPDDVYRIRAVVSAWVVRDDIQVVLVNGGTGFTPRDTTPEALMPLFDKAIDGYGELFRHLSLESIGTSTVQSRAVAGLIDRTLVFAMPGSPKACATAWDGILAAQLDARTRPCNFVAMVLPEAERCDSRQAPTGRPADTRTREGVAS</sequence>
<comment type="function">
    <text evidence="2">May be involved in the biosynthesis of molybdopterin.</text>
</comment>
<feature type="compositionally biased region" description="Basic and acidic residues" evidence="3">
    <location>
        <begin position="188"/>
        <end position="198"/>
    </location>
</feature>
<dbReference type="InterPro" id="IPR013484">
    <property type="entry name" value="MoaB_proteobac"/>
</dbReference>
<feature type="region of interest" description="Disordered" evidence="3">
    <location>
        <begin position="177"/>
        <end position="198"/>
    </location>
</feature>
<dbReference type="EMBL" id="JACHXP010000006">
    <property type="protein sequence ID" value="MBB3190383.1"/>
    <property type="molecule type" value="Genomic_DNA"/>
</dbReference>
<dbReference type="NCBIfam" id="TIGR00177">
    <property type="entry name" value="molyb_syn"/>
    <property type="match status" value="1"/>
</dbReference>
<dbReference type="GO" id="GO:0005829">
    <property type="term" value="C:cytosol"/>
    <property type="evidence" value="ECO:0007669"/>
    <property type="project" value="TreeGrafter"/>
</dbReference>
<dbReference type="GO" id="GO:0006777">
    <property type="term" value="P:Mo-molybdopterin cofactor biosynthetic process"/>
    <property type="evidence" value="ECO:0007669"/>
    <property type="project" value="UniProtKB-UniRule"/>
</dbReference>
<dbReference type="InterPro" id="IPR012245">
    <property type="entry name" value="MoaB"/>
</dbReference>
<keyword evidence="2" id="KW-0501">Molybdenum cofactor biosynthesis</keyword>
<evidence type="ECO:0000256" key="3">
    <source>
        <dbReference type="SAM" id="MobiDB-lite"/>
    </source>
</evidence>
<evidence type="ECO:0000259" key="4">
    <source>
        <dbReference type="SMART" id="SM00852"/>
    </source>
</evidence>
<dbReference type="UniPathway" id="UPA00344"/>
<gene>
    <name evidence="5" type="ORF">FHR94_001616</name>
</gene>
<proteinExistence type="inferred from homology"/>